<dbReference type="SUPFAM" id="SSF53448">
    <property type="entry name" value="Nucleotide-diphospho-sugar transferases"/>
    <property type="match status" value="1"/>
</dbReference>
<evidence type="ECO:0000256" key="2">
    <source>
        <dbReference type="ARBA" id="ARBA00022692"/>
    </source>
</evidence>
<dbReference type="GO" id="GO:0016757">
    <property type="term" value="F:glycosyltransferase activity"/>
    <property type="evidence" value="ECO:0007669"/>
    <property type="project" value="TreeGrafter"/>
</dbReference>
<sequence length="358" mass="41052">MSDHIPNTAQAQRVTAITCMRNDGSYVLEWIAHHLALGVEHFVVLTHDCTDGTPELLNALQEVGLVTHLPFIRKGRVTAQWQAFKLAWQEPRVQSSDWVMFFDCDEFLWLDATYPKLNDLLKDIDAADAIALPWRLFGSDGLEARGEEITPRRFQKSAPADLQFPMAHLFKTLFRPSKFAKPGVHRPKRDKDMPMPVWAGPDGAALAQAFVAQEANISLFNQNFGAHKVGLNHYSLRSMREFAVKADRGLPNHMTKIIGVDYWVERNWNTEENTRILPQLEATEAVLADLLCNDNIRQAYQVCLDHYLMRDRALDLDLQKIRLIWQLGLLSENRLPSRDDVKRYINQQNVARKSQINE</sequence>
<keyword evidence="2" id="KW-0812">Transmembrane</keyword>
<protein>
    <recommendedName>
        <fullName evidence="6">Glycosyl transferase family 2</fullName>
    </recommendedName>
</protein>
<dbReference type="PANTHER" id="PTHR21461">
    <property type="entry name" value="GLYCOSYLTRANSFERASE FAMILY 92 PROTEIN"/>
    <property type="match status" value="1"/>
</dbReference>
<accession>A0A7W6E9R2</accession>
<dbReference type="Pfam" id="PF13704">
    <property type="entry name" value="Glyco_tranf_2_4"/>
    <property type="match status" value="1"/>
</dbReference>
<dbReference type="CDD" id="cd00761">
    <property type="entry name" value="Glyco_tranf_GTA_type"/>
    <property type="match status" value="1"/>
</dbReference>
<dbReference type="PANTHER" id="PTHR21461:SF69">
    <property type="entry name" value="GLYCOSYLTRANSFERASE FAMILY 92 PROTEIN"/>
    <property type="match status" value="1"/>
</dbReference>
<reference evidence="4 5" key="1">
    <citation type="submission" date="2020-08" db="EMBL/GenBank/DDBJ databases">
        <title>Genomic Encyclopedia of Type Strains, Phase IV (KMG-IV): sequencing the most valuable type-strain genomes for metagenomic binning, comparative biology and taxonomic classification.</title>
        <authorList>
            <person name="Goeker M."/>
        </authorList>
    </citation>
    <scope>NUCLEOTIDE SEQUENCE [LARGE SCALE GENOMIC DNA]</scope>
    <source>
        <strain evidence="4 5">DSM 102234</strain>
    </source>
</reference>
<dbReference type="GO" id="GO:0005737">
    <property type="term" value="C:cytoplasm"/>
    <property type="evidence" value="ECO:0007669"/>
    <property type="project" value="TreeGrafter"/>
</dbReference>
<name>A0A7W6E9R2_9RHOB</name>
<dbReference type="Gene3D" id="3.90.550.10">
    <property type="entry name" value="Spore Coat Polysaccharide Biosynthesis Protein SpsA, Chain A"/>
    <property type="match status" value="1"/>
</dbReference>
<dbReference type="InterPro" id="IPR029044">
    <property type="entry name" value="Nucleotide-diphossugar_trans"/>
</dbReference>
<comment type="caution">
    <text evidence="4">The sequence shown here is derived from an EMBL/GenBank/DDBJ whole genome shotgun (WGS) entry which is preliminary data.</text>
</comment>
<evidence type="ECO:0000313" key="5">
    <source>
        <dbReference type="Proteomes" id="UP000530268"/>
    </source>
</evidence>
<evidence type="ECO:0008006" key="6">
    <source>
        <dbReference type="Google" id="ProtNLM"/>
    </source>
</evidence>
<dbReference type="EMBL" id="JACIEI010000025">
    <property type="protein sequence ID" value="MBB3996026.1"/>
    <property type="molecule type" value="Genomic_DNA"/>
</dbReference>
<organism evidence="4 5">
    <name type="scientific">Sulfitobacter undariae</name>
    <dbReference type="NCBI Taxonomy" id="1563671"/>
    <lineage>
        <taxon>Bacteria</taxon>
        <taxon>Pseudomonadati</taxon>
        <taxon>Pseudomonadota</taxon>
        <taxon>Alphaproteobacteria</taxon>
        <taxon>Rhodobacterales</taxon>
        <taxon>Roseobacteraceae</taxon>
        <taxon>Sulfitobacter</taxon>
    </lineage>
</organism>
<keyword evidence="3" id="KW-1133">Transmembrane helix</keyword>
<keyword evidence="5" id="KW-1185">Reference proteome</keyword>
<dbReference type="GO" id="GO:0016020">
    <property type="term" value="C:membrane"/>
    <property type="evidence" value="ECO:0007669"/>
    <property type="project" value="UniProtKB-SubCell"/>
</dbReference>
<keyword evidence="3" id="KW-0472">Membrane</keyword>
<proteinExistence type="predicted"/>
<dbReference type="AlphaFoldDB" id="A0A7W6E9R2"/>
<comment type="subcellular location">
    <subcellularLocation>
        <location evidence="1">Membrane</location>
        <topology evidence="1">Single-pass membrane protein</topology>
    </subcellularLocation>
</comment>
<evidence type="ECO:0000313" key="4">
    <source>
        <dbReference type="EMBL" id="MBB3996026.1"/>
    </source>
</evidence>
<evidence type="ECO:0000256" key="3">
    <source>
        <dbReference type="ARBA" id="ARBA00022989"/>
    </source>
</evidence>
<gene>
    <name evidence="4" type="ORF">GGR95_003692</name>
</gene>
<dbReference type="Proteomes" id="UP000530268">
    <property type="component" value="Unassembled WGS sequence"/>
</dbReference>
<evidence type="ECO:0000256" key="1">
    <source>
        <dbReference type="ARBA" id="ARBA00004167"/>
    </source>
</evidence>